<evidence type="ECO:0000313" key="2">
    <source>
        <dbReference type="Proteomes" id="UP000247832"/>
    </source>
</evidence>
<evidence type="ECO:0000313" key="1">
    <source>
        <dbReference type="EMBL" id="PYI64270.1"/>
    </source>
</evidence>
<accession>A0A2V5LDA9</accession>
<gene>
    <name evidence="1" type="ORF">CVV68_22410</name>
</gene>
<keyword evidence="2" id="KW-1185">Reference proteome</keyword>
<protein>
    <submittedName>
        <fullName evidence="1">Uncharacterized protein</fullName>
    </submittedName>
</protein>
<dbReference type="AlphaFoldDB" id="A0A2V5LDA9"/>
<sequence length="64" mass="7066">MLLYPSNGGRPKARRMPTETTNLKVQPSTIYQVDRWAPNSLVIGSTDPKPRKLKLGMSGIIGLD</sequence>
<organism evidence="1 2">
    <name type="scientific">Arthrobacter livingstonensis</name>
    <dbReference type="NCBI Taxonomy" id="670078"/>
    <lineage>
        <taxon>Bacteria</taxon>
        <taxon>Bacillati</taxon>
        <taxon>Actinomycetota</taxon>
        <taxon>Actinomycetes</taxon>
        <taxon>Micrococcales</taxon>
        <taxon>Micrococcaceae</taxon>
        <taxon>Arthrobacter</taxon>
    </lineage>
</organism>
<proteinExistence type="predicted"/>
<name>A0A2V5LDA9_9MICC</name>
<comment type="caution">
    <text evidence="1">The sequence shown here is derived from an EMBL/GenBank/DDBJ whole genome shotgun (WGS) entry which is preliminary data.</text>
</comment>
<reference evidence="1 2" key="1">
    <citation type="submission" date="2018-05" db="EMBL/GenBank/DDBJ databases">
        <title>Genetic diversity of glacier-inhabiting Cryobacterium bacteria in China and description of Cryobacterium mengkeensis sp. nov. and Arthrobacter glacialis sp. nov.</title>
        <authorList>
            <person name="Liu Q."/>
            <person name="Xin Y.-H."/>
        </authorList>
    </citation>
    <scope>NUCLEOTIDE SEQUENCE [LARGE SCALE GENOMIC DNA]</scope>
    <source>
        <strain evidence="1 2">LI2</strain>
    </source>
</reference>
<dbReference type="Proteomes" id="UP000247832">
    <property type="component" value="Unassembled WGS sequence"/>
</dbReference>
<dbReference type="EMBL" id="QJVD01000060">
    <property type="protein sequence ID" value="PYI64270.1"/>
    <property type="molecule type" value="Genomic_DNA"/>
</dbReference>